<evidence type="ECO:0000256" key="5">
    <source>
        <dbReference type="ARBA" id="ARBA00022475"/>
    </source>
</evidence>
<dbReference type="Pfam" id="PF07690">
    <property type="entry name" value="MFS_1"/>
    <property type="match status" value="1"/>
</dbReference>
<dbReference type="GO" id="GO:0005886">
    <property type="term" value="C:plasma membrane"/>
    <property type="evidence" value="ECO:0007669"/>
    <property type="project" value="UniProtKB-SubCell"/>
</dbReference>
<feature type="compositionally biased region" description="Polar residues" evidence="9">
    <location>
        <begin position="1"/>
        <end position="11"/>
    </location>
</feature>
<feature type="region of interest" description="Disordered" evidence="9">
    <location>
        <begin position="1"/>
        <end position="23"/>
    </location>
</feature>
<dbReference type="SUPFAM" id="SSF103473">
    <property type="entry name" value="MFS general substrate transporter"/>
    <property type="match status" value="1"/>
</dbReference>
<evidence type="ECO:0000256" key="6">
    <source>
        <dbReference type="ARBA" id="ARBA00022692"/>
    </source>
</evidence>
<dbReference type="CDD" id="cd17472">
    <property type="entry name" value="MFS_YajR_like"/>
    <property type="match status" value="1"/>
</dbReference>
<reference evidence="12 13" key="1">
    <citation type="submission" date="2019-06" db="EMBL/GenBank/DDBJ databases">
        <title>Genomic Encyclopedia of Archaeal and Bacterial Type Strains, Phase II (KMG-II): from individual species to whole genera.</title>
        <authorList>
            <person name="Goeker M."/>
        </authorList>
    </citation>
    <scope>NUCLEOTIDE SEQUENCE [LARGE SCALE GENOMIC DNA]</scope>
    <source>
        <strain evidence="12 13">DSM 7270</strain>
    </source>
</reference>
<evidence type="ECO:0000256" key="8">
    <source>
        <dbReference type="ARBA" id="ARBA00023136"/>
    </source>
</evidence>
<feature type="transmembrane region" description="Helical" evidence="10">
    <location>
        <begin position="158"/>
        <end position="179"/>
    </location>
</feature>
<keyword evidence="8 10" id="KW-0472">Membrane</keyword>
<evidence type="ECO:0000259" key="11">
    <source>
        <dbReference type="PROSITE" id="PS50850"/>
    </source>
</evidence>
<dbReference type="InterPro" id="IPR020846">
    <property type="entry name" value="MFS_dom"/>
</dbReference>
<protein>
    <submittedName>
        <fullName evidence="12">Putative MFS family arabinose efflux permease</fullName>
    </submittedName>
</protein>
<dbReference type="InterPro" id="IPR050171">
    <property type="entry name" value="MFS_Transporters"/>
</dbReference>
<feature type="transmembrane region" description="Helical" evidence="10">
    <location>
        <begin position="69"/>
        <end position="89"/>
    </location>
</feature>
<evidence type="ECO:0000313" key="12">
    <source>
        <dbReference type="EMBL" id="TQN03127.1"/>
    </source>
</evidence>
<dbReference type="Proteomes" id="UP000316993">
    <property type="component" value="Unassembled WGS sequence"/>
</dbReference>
<dbReference type="InterPro" id="IPR001958">
    <property type="entry name" value="Tet-R_TetA/multi-R_MdtG-like"/>
</dbReference>
<accession>A0A543L709</accession>
<evidence type="ECO:0000256" key="2">
    <source>
        <dbReference type="ARBA" id="ARBA00004651"/>
    </source>
</evidence>
<feature type="transmembrane region" description="Helical" evidence="10">
    <location>
        <begin position="322"/>
        <end position="340"/>
    </location>
</feature>
<dbReference type="PROSITE" id="PS50850">
    <property type="entry name" value="MFS"/>
    <property type="match status" value="1"/>
</dbReference>
<dbReference type="EMBL" id="VFPV01000002">
    <property type="protein sequence ID" value="TQN03127.1"/>
    <property type="molecule type" value="Genomic_DNA"/>
</dbReference>
<dbReference type="GO" id="GO:0022857">
    <property type="term" value="F:transmembrane transporter activity"/>
    <property type="evidence" value="ECO:0007669"/>
    <property type="project" value="InterPro"/>
</dbReference>
<dbReference type="InterPro" id="IPR036259">
    <property type="entry name" value="MFS_trans_sf"/>
</dbReference>
<evidence type="ECO:0000256" key="4">
    <source>
        <dbReference type="ARBA" id="ARBA00022448"/>
    </source>
</evidence>
<evidence type="ECO:0000256" key="7">
    <source>
        <dbReference type="ARBA" id="ARBA00022989"/>
    </source>
</evidence>
<feature type="transmembrane region" description="Helical" evidence="10">
    <location>
        <begin position="125"/>
        <end position="146"/>
    </location>
</feature>
<comment type="similarity">
    <text evidence="3">Belongs to the major facilitator superfamily. TCR/Tet family.</text>
</comment>
<comment type="caution">
    <text evidence="12">The sequence shown here is derived from an EMBL/GenBank/DDBJ whole genome shotgun (WGS) entry which is preliminary data.</text>
</comment>
<feature type="transmembrane region" description="Helical" evidence="10">
    <location>
        <begin position="295"/>
        <end position="316"/>
    </location>
</feature>
<dbReference type="Gene3D" id="1.20.1250.20">
    <property type="entry name" value="MFS general substrate transporter like domains"/>
    <property type="match status" value="1"/>
</dbReference>
<gene>
    <name evidence="12" type="ORF">BDD18_1785</name>
</gene>
<feature type="transmembrane region" description="Helical" evidence="10">
    <location>
        <begin position="269"/>
        <end position="288"/>
    </location>
</feature>
<keyword evidence="5" id="KW-1003">Cell membrane</keyword>
<comment type="function">
    <text evidence="1">Resistance to tetracycline by an active tetracycline efflux. This is an energy-dependent process that decreases the accumulation of the antibiotic in whole cells. This protein functions as a metal-tetracycline/H(+) antiporter.</text>
</comment>
<feature type="transmembrane region" description="Helical" evidence="10">
    <location>
        <begin position="361"/>
        <end position="383"/>
    </location>
</feature>
<dbReference type="AlphaFoldDB" id="A0A543L709"/>
<feature type="transmembrane region" description="Helical" evidence="10">
    <location>
        <begin position="101"/>
        <end position="119"/>
    </location>
</feature>
<proteinExistence type="inferred from homology"/>
<comment type="subcellular location">
    <subcellularLocation>
        <location evidence="2">Cell membrane</location>
        <topology evidence="2">Multi-pass membrane protein</topology>
    </subcellularLocation>
</comment>
<feature type="transmembrane region" description="Helical" evidence="10">
    <location>
        <begin position="389"/>
        <end position="407"/>
    </location>
</feature>
<feature type="transmembrane region" description="Helical" evidence="10">
    <location>
        <begin position="185"/>
        <end position="207"/>
    </location>
</feature>
<keyword evidence="4" id="KW-0813">Transport</keyword>
<dbReference type="PROSITE" id="PS00216">
    <property type="entry name" value="SUGAR_TRANSPORT_1"/>
    <property type="match status" value="1"/>
</dbReference>
<feature type="transmembrane region" description="Helical" evidence="10">
    <location>
        <begin position="236"/>
        <end position="257"/>
    </location>
</feature>
<evidence type="ECO:0000256" key="3">
    <source>
        <dbReference type="ARBA" id="ARBA00007520"/>
    </source>
</evidence>
<evidence type="ECO:0000256" key="9">
    <source>
        <dbReference type="SAM" id="MobiDB-lite"/>
    </source>
</evidence>
<feature type="domain" description="Major facilitator superfamily (MFS) profile" evidence="11">
    <location>
        <begin position="33"/>
        <end position="414"/>
    </location>
</feature>
<dbReference type="PANTHER" id="PTHR23517:SF2">
    <property type="entry name" value="MULTIDRUG RESISTANCE PROTEIN MDTH"/>
    <property type="match status" value="1"/>
</dbReference>
<dbReference type="PRINTS" id="PR01035">
    <property type="entry name" value="TCRTETA"/>
</dbReference>
<name>A0A543L709_9BURK</name>
<keyword evidence="7 10" id="KW-1133">Transmembrane helix</keyword>
<evidence type="ECO:0000256" key="10">
    <source>
        <dbReference type="SAM" id="Phobius"/>
    </source>
</evidence>
<dbReference type="PANTHER" id="PTHR23517">
    <property type="entry name" value="RESISTANCE PROTEIN MDTM, PUTATIVE-RELATED-RELATED"/>
    <property type="match status" value="1"/>
</dbReference>
<evidence type="ECO:0000256" key="1">
    <source>
        <dbReference type="ARBA" id="ARBA00003279"/>
    </source>
</evidence>
<dbReference type="InterPro" id="IPR011701">
    <property type="entry name" value="MFS"/>
</dbReference>
<sequence length="421" mass="43331">MHTVPDSSSSLPHAAATRPAPPAERMTALERRSSVSLALIFALRMLGLFLVLPVFALEARKYPGGDDPALVGLAMGIYGLTQAVLQLPLGMASDRFGRKRVIVLGLLVFAAGSLLAALADSLTGLLVGRALQGAGAVSAAVTALLADQTRDAVRTKAMALVGGSIGLMFAVALVAAPVLTAALGLSGLFGLTCALALAGVAVVLWWVPPEPAELKNAPRGRLADVWAHPDLLRLNLGVFVLHTVQLSMWVAVPAMLVQAGLGKDQHWQVYLPAVVLSFVAMGGLFALERRGHLRAALLGAIGLVLGVQVGLGALSASGAVPSLWVLGPLLFVFFCGFNALEASQPSLVSRMAPPQVRGAALGSYNTLQSLGLFAGGALGGALLKWSGPVGLFAATTALMALWLAASWKLRPVGRNEAGAGH</sequence>
<feature type="transmembrane region" description="Helical" evidence="10">
    <location>
        <begin position="35"/>
        <end position="57"/>
    </location>
</feature>
<dbReference type="InterPro" id="IPR005829">
    <property type="entry name" value="Sugar_transporter_CS"/>
</dbReference>
<evidence type="ECO:0000313" key="13">
    <source>
        <dbReference type="Proteomes" id="UP000316993"/>
    </source>
</evidence>
<organism evidence="12 13">
    <name type="scientific">Acidovorax temperans</name>
    <dbReference type="NCBI Taxonomy" id="80878"/>
    <lineage>
        <taxon>Bacteria</taxon>
        <taxon>Pseudomonadati</taxon>
        <taxon>Pseudomonadota</taxon>
        <taxon>Betaproteobacteria</taxon>
        <taxon>Burkholderiales</taxon>
        <taxon>Comamonadaceae</taxon>
        <taxon>Acidovorax</taxon>
    </lineage>
</organism>
<keyword evidence="6 10" id="KW-0812">Transmembrane</keyword>